<dbReference type="Pfam" id="PF11275">
    <property type="entry name" value="DUF3077"/>
    <property type="match status" value="1"/>
</dbReference>
<organism evidence="1 2">
    <name type="scientific">Pseudomonas prosekii</name>
    <dbReference type="NCBI Taxonomy" id="1148509"/>
    <lineage>
        <taxon>Bacteria</taxon>
        <taxon>Pseudomonadati</taxon>
        <taxon>Pseudomonadota</taxon>
        <taxon>Gammaproteobacteria</taxon>
        <taxon>Pseudomonadales</taxon>
        <taxon>Pseudomonadaceae</taxon>
        <taxon>Pseudomonas</taxon>
    </lineage>
</organism>
<proteinExistence type="predicted"/>
<accession>A0A1H1RNZ2</accession>
<evidence type="ECO:0000313" key="2">
    <source>
        <dbReference type="Proteomes" id="UP000198481"/>
    </source>
</evidence>
<sequence>MSKTNSSTPSDLKTIGFTPVIYCPNQPLFNVRGGVPIVDALSQASDLLYLAKSFAKDAAYARDTDRYAWAAHYLTAMGKAVIDDVVKVLTPRPLRAKTESEDELPESK</sequence>
<evidence type="ECO:0008006" key="3">
    <source>
        <dbReference type="Google" id="ProtNLM"/>
    </source>
</evidence>
<protein>
    <recommendedName>
        <fullName evidence="3">DUF3077 domain-containing protein</fullName>
    </recommendedName>
</protein>
<dbReference type="InterPro" id="IPR021427">
    <property type="entry name" value="DUF3077"/>
</dbReference>
<gene>
    <name evidence="1" type="ORF">SAMN05216222_1319</name>
</gene>
<reference evidence="1 2" key="1">
    <citation type="submission" date="2016-10" db="EMBL/GenBank/DDBJ databases">
        <authorList>
            <person name="de Groot N.N."/>
        </authorList>
    </citation>
    <scope>NUCLEOTIDE SEQUENCE [LARGE SCALE GENOMIC DNA]</scope>
    <source>
        <strain evidence="1 2">LMG 26867</strain>
    </source>
</reference>
<dbReference type="Proteomes" id="UP000198481">
    <property type="component" value="Chromosome I"/>
</dbReference>
<dbReference type="RefSeq" id="WP_092272274.1">
    <property type="nucleotide sequence ID" value="NZ_LT629762.1"/>
</dbReference>
<dbReference type="EMBL" id="LT629762">
    <property type="protein sequence ID" value="SDS37491.1"/>
    <property type="molecule type" value="Genomic_DNA"/>
</dbReference>
<evidence type="ECO:0000313" key="1">
    <source>
        <dbReference type="EMBL" id="SDS37491.1"/>
    </source>
</evidence>
<dbReference type="AlphaFoldDB" id="A0A1H1RNZ2"/>
<name>A0A1H1RNZ2_9PSED</name>